<evidence type="ECO:0000313" key="2">
    <source>
        <dbReference type="EMBL" id="SFJ85449.1"/>
    </source>
</evidence>
<evidence type="ECO:0000313" key="3">
    <source>
        <dbReference type="Proteomes" id="UP000198635"/>
    </source>
</evidence>
<gene>
    <name evidence="2" type="ORF">SAMN04488082_10888</name>
</gene>
<dbReference type="AlphaFoldDB" id="A0A1I3URP9"/>
<keyword evidence="3" id="KW-1185">Reference proteome</keyword>
<feature type="domain" description="Filamentation induced by cAMP protein Fic-like C-terminal" evidence="1">
    <location>
        <begin position="16"/>
        <end position="78"/>
    </location>
</feature>
<protein>
    <recommendedName>
        <fullName evidence="1">Filamentation induced by cAMP protein Fic-like C-terminal domain-containing protein</fullName>
    </recommendedName>
</protein>
<accession>A0A1I3URP9</accession>
<dbReference type="RefSeq" id="WP_342707890.1">
    <property type="nucleotide sequence ID" value="NZ_FORX01000008.1"/>
</dbReference>
<organism evidence="2 3">
    <name type="scientific">Desulfomicrobium apsheronum</name>
    <dbReference type="NCBI Taxonomy" id="52560"/>
    <lineage>
        <taxon>Bacteria</taxon>
        <taxon>Pseudomonadati</taxon>
        <taxon>Thermodesulfobacteriota</taxon>
        <taxon>Desulfovibrionia</taxon>
        <taxon>Desulfovibrionales</taxon>
        <taxon>Desulfomicrobiaceae</taxon>
        <taxon>Desulfomicrobium</taxon>
    </lineage>
</organism>
<proteinExistence type="predicted"/>
<evidence type="ECO:0000259" key="1">
    <source>
        <dbReference type="Pfam" id="PF21247"/>
    </source>
</evidence>
<name>A0A1I3URP9_9BACT</name>
<reference evidence="3" key="1">
    <citation type="submission" date="2016-10" db="EMBL/GenBank/DDBJ databases">
        <authorList>
            <person name="Varghese N."/>
            <person name="Submissions S."/>
        </authorList>
    </citation>
    <scope>NUCLEOTIDE SEQUENCE [LARGE SCALE GENOMIC DNA]</scope>
    <source>
        <strain evidence="3">DSM 5918</strain>
    </source>
</reference>
<dbReference type="EMBL" id="FORX01000008">
    <property type="protein sequence ID" value="SFJ85449.1"/>
    <property type="molecule type" value="Genomic_DNA"/>
</dbReference>
<dbReference type="InterPro" id="IPR049514">
    <property type="entry name" value="Fic-like_C"/>
</dbReference>
<sequence>MILETSSSVTPQVTPPQVGELLAALRVEMSREALQSALGLKDRKSFRERYLGPALAEGLVEMTIPSKPRSRLQKYRLTGKGRRFVADSANE</sequence>
<dbReference type="Pfam" id="PF21247">
    <property type="entry name" value="Fic-like_C"/>
    <property type="match status" value="1"/>
</dbReference>
<dbReference type="Proteomes" id="UP000198635">
    <property type="component" value="Unassembled WGS sequence"/>
</dbReference>